<name>A0A1W1Z3U3_9RHOB</name>
<organism evidence="1 2">
    <name type="scientific">Primorskyibacter flagellatus</name>
    <dbReference type="NCBI Taxonomy" id="1387277"/>
    <lineage>
        <taxon>Bacteria</taxon>
        <taxon>Pseudomonadati</taxon>
        <taxon>Pseudomonadota</taxon>
        <taxon>Alphaproteobacteria</taxon>
        <taxon>Rhodobacterales</taxon>
        <taxon>Roseobacteraceae</taxon>
        <taxon>Primorskyibacter</taxon>
    </lineage>
</organism>
<dbReference type="RefSeq" id="WP_084349954.1">
    <property type="nucleotide sequence ID" value="NZ_FWYD01000001.1"/>
</dbReference>
<dbReference type="InterPro" id="IPR011227">
    <property type="entry name" value="UCP029730"/>
</dbReference>
<gene>
    <name evidence="1" type="ORF">SAMN06295998_101219</name>
</gene>
<dbReference type="Pfam" id="PF05013">
    <property type="entry name" value="FGase"/>
    <property type="match status" value="1"/>
</dbReference>
<dbReference type="PIRSF" id="PIRSF029730">
    <property type="entry name" value="UCP029730"/>
    <property type="match status" value="1"/>
</dbReference>
<dbReference type="STRING" id="1387277.SAMN06295998_101219"/>
<sequence length="256" mass="27136">MDAQGRAPFVISGEGGTAPVVLICEHASAYIPPELDGLGLSGEAQRSHIAWDIGALDMATRLSARMGAPLISGQISRLVYDCNRPFEASDSIPEQSEVYAVPGNRGLSAADRKARFDSIHTPFHNAVSAVIDRQSALTGGQVAVITLHSFTPIYHGNKRALELGFLYHESGDLAQAATAIEAERGLMKAAVNAPYSASDGVTYSLHKHGEARGLQSVMVEVRNDLIDTYPKAQSMADHLAQTLAAAMAQVTQRGAA</sequence>
<dbReference type="AlphaFoldDB" id="A0A1W1Z3U3"/>
<evidence type="ECO:0000313" key="2">
    <source>
        <dbReference type="Proteomes" id="UP000192330"/>
    </source>
</evidence>
<reference evidence="1 2" key="1">
    <citation type="submission" date="2017-04" db="EMBL/GenBank/DDBJ databases">
        <authorList>
            <person name="Afonso C.L."/>
            <person name="Miller P.J."/>
            <person name="Scott M.A."/>
            <person name="Spackman E."/>
            <person name="Goraichik I."/>
            <person name="Dimitrov K.M."/>
            <person name="Suarez D.L."/>
            <person name="Swayne D.E."/>
        </authorList>
    </citation>
    <scope>NUCLEOTIDE SEQUENCE [LARGE SCALE GENOMIC DNA]</scope>
    <source>
        <strain evidence="1 2">CGMCC 1.12644</strain>
    </source>
</reference>
<dbReference type="GO" id="GO:0016787">
    <property type="term" value="F:hydrolase activity"/>
    <property type="evidence" value="ECO:0007669"/>
    <property type="project" value="UniProtKB-KW"/>
</dbReference>
<dbReference type="EMBL" id="FWYD01000001">
    <property type="protein sequence ID" value="SMC43157.1"/>
    <property type="molecule type" value="Genomic_DNA"/>
</dbReference>
<keyword evidence="2" id="KW-1185">Reference proteome</keyword>
<dbReference type="SUPFAM" id="SSF53187">
    <property type="entry name" value="Zn-dependent exopeptidases"/>
    <property type="match status" value="1"/>
</dbReference>
<protein>
    <submittedName>
        <fullName evidence="1">Predicted N-formylglutamate amidohydrolase</fullName>
    </submittedName>
</protein>
<evidence type="ECO:0000313" key="1">
    <source>
        <dbReference type="EMBL" id="SMC43157.1"/>
    </source>
</evidence>
<dbReference type="Gene3D" id="3.40.630.40">
    <property type="entry name" value="Zn-dependent exopeptidases"/>
    <property type="match status" value="1"/>
</dbReference>
<dbReference type="OrthoDB" id="9815326at2"/>
<proteinExistence type="predicted"/>
<dbReference type="Proteomes" id="UP000192330">
    <property type="component" value="Unassembled WGS sequence"/>
</dbReference>
<dbReference type="InterPro" id="IPR007709">
    <property type="entry name" value="N-FG_amidohydro"/>
</dbReference>
<accession>A0A1W1Z3U3</accession>
<keyword evidence="1" id="KW-0378">Hydrolase</keyword>